<dbReference type="GO" id="GO:0015252">
    <property type="term" value="F:proton channel activity"/>
    <property type="evidence" value="ECO:0007669"/>
    <property type="project" value="InterPro"/>
</dbReference>
<name>A0AAV8YMU3_9CUCU</name>
<organism evidence="13 14">
    <name type="scientific">Aromia moschata</name>
    <dbReference type="NCBI Taxonomy" id="1265417"/>
    <lineage>
        <taxon>Eukaryota</taxon>
        <taxon>Metazoa</taxon>
        <taxon>Ecdysozoa</taxon>
        <taxon>Arthropoda</taxon>
        <taxon>Hexapoda</taxon>
        <taxon>Insecta</taxon>
        <taxon>Pterygota</taxon>
        <taxon>Neoptera</taxon>
        <taxon>Endopterygota</taxon>
        <taxon>Coleoptera</taxon>
        <taxon>Polyphaga</taxon>
        <taxon>Cucujiformia</taxon>
        <taxon>Chrysomeloidea</taxon>
        <taxon>Cerambycidae</taxon>
        <taxon>Cerambycinae</taxon>
        <taxon>Callichromatini</taxon>
        <taxon>Aromia</taxon>
    </lineage>
</organism>
<evidence type="ECO:0000256" key="6">
    <source>
        <dbReference type="ARBA" id="ARBA00022781"/>
    </source>
</evidence>
<feature type="transmembrane region" description="Helical" evidence="12">
    <location>
        <begin position="218"/>
        <end position="235"/>
    </location>
</feature>
<keyword evidence="10" id="KW-0407">Ion channel</keyword>
<feature type="region of interest" description="Disordered" evidence="11">
    <location>
        <begin position="343"/>
        <end position="364"/>
    </location>
</feature>
<gene>
    <name evidence="13" type="ORF">NQ318_010966</name>
</gene>
<dbReference type="Pfam" id="PF03189">
    <property type="entry name" value="Otopetrin"/>
    <property type="match status" value="2"/>
</dbReference>
<dbReference type="AlphaFoldDB" id="A0AAV8YMU3"/>
<comment type="caution">
    <text evidence="13">The sequence shown here is derived from an EMBL/GenBank/DDBJ whole genome shotgun (WGS) entry which is preliminary data.</text>
</comment>
<keyword evidence="7 12" id="KW-1133">Transmembrane helix</keyword>
<proteinExistence type="inferred from homology"/>
<evidence type="ECO:0000313" key="14">
    <source>
        <dbReference type="Proteomes" id="UP001162162"/>
    </source>
</evidence>
<dbReference type="GO" id="GO:0005886">
    <property type="term" value="C:plasma membrane"/>
    <property type="evidence" value="ECO:0007669"/>
    <property type="project" value="UniProtKB-SubCell"/>
</dbReference>
<protein>
    <submittedName>
        <fullName evidence="13">Uncharacterized protein</fullName>
    </submittedName>
</protein>
<evidence type="ECO:0000256" key="12">
    <source>
        <dbReference type="SAM" id="Phobius"/>
    </source>
</evidence>
<keyword evidence="4" id="KW-1003">Cell membrane</keyword>
<dbReference type="PANTHER" id="PTHR21522">
    <property type="entry name" value="PROTON CHANNEL OTOP"/>
    <property type="match status" value="1"/>
</dbReference>
<evidence type="ECO:0000313" key="13">
    <source>
        <dbReference type="EMBL" id="KAJ8952056.1"/>
    </source>
</evidence>
<evidence type="ECO:0000256" key="1">
    <source>
        <dbReference type="ARBA" id="ARBA00004651"/>
    </source>
</evidence>
<dbReference type="Proteomes" id="UP001162162">
    <property type="component" value="Unassembled WGS sequence"/>
</dbReference>
<comment type="similarity">
    <text evidence="2">Belongs to the otopetrin family.</text>
</comment>
<dbReference type="PANTHER" id="PTHR21522:SF30">
    <property type="entry name" value="GH01206P"/>
    <property type="match status" value="1"/>
</dbReference>
<evidence type="ECO:0000256" key="5">
    <source>
        <dbReference type="ARBA" id="ARBA00022692"/>
    </source>
</evidence>
<evidence type="ECO:0000256" key="4">
    <source>
        <dbReference type="ARBA" id="ARBA00022475"/>
    </source>
</evidence>
<keyword evidence="9 12" id="KW-0472">Membrane</keyword>
<evidence type="ECO:0000256" key="7">
    <source>
        <dbReference type="ARBA" id="ARBA00022989"/>
    </source>
</evidence>
<dbReference type="EMBL" id="JAPWTK010000074">
    <property type="protein sequence ID" value="KAJ8952056.1"/>
    <property type="molecule type" value="Genomic_DNA"/>
</dbReference>
<feature type="compositionally biased region" description="Polar residues" evidence="11">
    <location>
        <begin position="37"/>
        <end position="46"/>
    </location>
</feature>
<feature type="transmembrane region" description="Helical" evidence="12">
    <location>
        <begin position="399"/>
        <end position="422"/>
    </location>
</feature>
<evidence type="ECO:0000256" key="3">
    <source>
        <dbReference type="ARBA" id="ARBA00022448"/>
    </source>
</evidence>
<reference evidence="13" key="1">
    <citation type="journal article" date="2023" name="Insect Mol. Biol.">
        <title>Genome sequencing provides insights into the evolution of gene families encoding plant cell wall-degrading enzymes in longhorned beetles.</title>
        <authorList>
            <person name="Shin N.R."/>
            <person name="Okamura Y."/>
            <person name="Kirsch R."/>
            <person name="Pauchet Y."/>
        </authorList>
    </citation>
    <scope>NUCLEOTIDE SEQUENCE</scope>
    <source>
        <strain evidence="13">AMC_N1</strain>
    </source>
</reference>
<evidence type="ECO:0000256" key="8">
    <source>
        <dbReference type="ARBA" id="ARBA00023065"/>
    </source>
</evidence>
<keyword evidence="5 12" id="KW-0812">Transmembrane</keyword>
<evidence type="ECO:0000256" key="2">
    <source>
        <dbReference type="ARBA" id="ARBA00006513"/>
    </source>
</evidence>
<dbReference type="InterPro" id="IPR004878">
    <property type="entry name" value="Otopetrin"/>
</dbReference>
<feature type="transmembrane region" description="Helical" evidence="12">
    <location>
        <begin position="128"/>
        <end position="146"/>
    </location>
</feature>
<comment type="subcellular location">
    <subcellularLocation>
        <location evidence="1">Cell membrane</location>
        <topology evidence="1">Multi-pass membrane protein</topology>
    </subcellularLocation>
</comment>
<evidence type="ECO:0000256" key="10">
    <source>
        <dbReference type="ARBA" id="ARBA00023303"/>
    </source>
</evidence>
<keyword evidence="3" id="KW-0813">Transport</keyword>
<feature type="transmembrane region" description="Helical" evidence="12">
    <location>
        <begin position="158"/>
        <end position="175"/>
    </location>
</feature>
<feature type="transmembrane region" description="Helical" evidence="12">
    <location>
        <begin position="255"/>
        <end position="277"/>
    </location>
</feature>
<accession>A0AAV8YMU3</accession>
<evidence type="ECO:0000256" key="9">
    <source>
        <dbReference type="ARBA" id="ARBA00023136"/>
    </source>
</evidence>
<evidence type="ECO:0000256" key="11">
    <source>
        <dbReference type="SAM" id="MobiDB-lite"/>
    </source>
</evidence>
<keyword evidence="14" id="KW-1185">Reference proteome</keyword>
<sequence length="480" mass="55265">MGLPLPYFRPPPSPYPMPSQENKETQQFLLPPPPQIMVNNETVVSRRNSEHDPTSALSSRETVRDHSRLKKTLSGDSLVSGTGYYAPKTVYSRVKEKLTQEKPKLKNVTEDWESNCFSDSLTIILSALYAKLLVVLGMAFPITEIISNEVQPFFYQGYYLYLYLGSIAFVAYMYASLVREKSSCRDNQFICLYLGRICKEKTDLIKKRPKPVEKYGSFYLRLGAIAFGIGSMVYSGLEFGRYFELKNNPECHSNILQAITPATRMVLTLVQVQFIFLNSKDIEFNRHKIIARFGLMHMIATNLCEWLYVLVEETKHEIIHLQEYSLICAVILFEMWKNVQSEEPEERDKDKEKHKSKSTTSPYKEDKVATHIHFNPFGGRVVSSNHHFTIDCSNAHRGLFAGIMVIVITIISLIMFFVLATSEVDSEERHKMAEFEVNMVELLLYVITTLAVIVAMTQLRKLKYDRKIGEYDTFCCLYIE</sequence>
<keyword evidence="6" id="KW-0375">Hydrogen ion transport</keyword>
<keyword evidence="8" id="KW-0406">Ion transport</keyword>
<feature type="compositionally biased region" description="Pro residues" evidence="11">
    <location>
        <begin position="7"/>
        <end position="17"/>
    </location>
</feature>
<feature type="region of interest" description="Disordered" evidence="11">
    <location>
        <begin position="1"/>
        <end position="66"/>
    </location>
</feature>
<feature type="transmembrane region" description="Helical" evidence="12">
    <location>
        <begin position="442"/>
        <end position="459"/>
    </location>
</feature>